<dbReference type="EMBL" id="JBHTAX010000001">
    <property type="protein sequence ID" value="MFC7191847.1"/>
    <property type="molecule type" value="Genomic_DNA"/>
</dbReference>
<dbReference type="AlphaFoldDB" id="A0ABD5YTY5"/>
<proteinExistence type="predicted"/>
<protein>
    <submittedName>
        <fullName evidence="1">Uncharacterized protein</fullName>
    </submittedName>
</protein>
<name>A0ABD5YTY5_9EURY</name>
<dbReference type="Proteomes" id="UP001596417">
    <property type="component" value="Unassembled WGS sequence"/>
</dbReference>
<dbReference type="RefSeq" id="WP_264822306.1">
    <property type="nucleotide sequence ID" value="NZ_CP110249.1"/>
</dbReference>
<sequence>MTCPFAEGVRINFVKSGIILQPRELDYRCERRFYSFAQAKLPREAAALVGEQVQAFEPVTVSINGQLMDRFYLPKDGVTLNESDGIVNLDDAHKILEQGALTKSFDNVTLKDVVTYIFEQRSDTHHAINQVKFTADAGASTRSSQVTESFSDQIRGNQDVHYPGVNVVEGIANTAGGIADAAYFAFTQDHLYDPAGFDFSDVSPRTALGRVEDEFGVESWVDMDGTLWIGHPESTPINKVDVSPSGLGLRLSEFNVTNDPVDVQRVVVRGATDYRGLGGAFHLEILDTEKIYPVGEAWVPGSSDGRVVTIEEPLRLRKQKSVEEAAKGYLMRHIMTNQSGNIVFNGLASQAKGTLAALSPGDIVGVASTSGNGHCQKKLNGGAFVVRRVHHQLSPQNGWTATVEVGGMPSGIQSNSYIYDATNSQRYSNLEAFKAHN</sequence>
<organism evidence="1 3">
    <name type="scientific">Halocatena marina</name>
    <dbReference type="NCBI Taxonomy" id="2934937"/>
    <lineage>
        <taxon>Archaea</taxon>
        <taxon>Methanobacteriati</taxon>
        <taxon>Methanobacteriota</taxon>
        <taxon>Stenosarchaea group</taxon>
        <taxon>Halobacteria</taxon>
        <taxon>Halobacteriales</taxon>
        <taxon>Natronomonadaceae</taxon>
        <taxon>Halocatena</taxon>
    </lineage>
</organism>
<reference evidence="1" key="3">
    <citation type="submission" date="2024-09" db="EMBL/GenBank/DDBJ databases">
        <authorList>
            <person name="Sun Q."/>
        </authorList>
    </citation>
    <scope>NUCLEOTIDE SEQUENCE</scope>
    <source>
        <strain evidence="1">NBRC 107106</strain>
    </source>
</reference>
<gene>
    <name evidence="1" type="ORF">ACFQL7_20055</name>
    <name evidence="2" type="ORF">ACFQL7_20830</name>
</gene>
<evidence type="ECO:0000313" key="1">
    <source>
        <dbReference type="EMBL" id="MFC7191847.1"/>
    </source>
</evidence>
<comment type="caution">
    <text evidence="1">The sequence shown here is derived from an EMBL/GenBank/DDBJ whole genome shotgun (WGS) entry which is preliminary data.</text>
</comment>
<reference evidence="3" key="2">
    <citation type="journal article" date="2019" name="Int. J. Syst. Evol. Microbiol.">
        <title>The Global Catalogue of Microorganisms (GCM) 10K type strain sequencing project: providing services to taxonomists for standard genome sequencing and annotation.</title>
        <authorList>
            <consortium name="The Broad Institute Genomics Platform"/>
            <consortium name="The Broad Institute Genome Sequencing Center for Infectious Disease"/>
            <person name="Wu L."/>
            <person name="Ma J."/>
        </authorList>
    </citation>
    <scope>NUCLEOTIDE SEQUENCE [LARGE SCALE GENOMIC DNA]</scope>
    <source>
        <strain evidence="3">RDMS1</strain>
    </source>
</reference>
<dbReference type="EMBL" id="JBHTAX010000002">
    <property type="protein sequence ID" value="MFC7191999.1"/>
    <property type="molecule type" value="Genomic_DNA"/>
</dbReference>
<dbReference type="GeneID" id="76201636"/>
<evidence type="ECO:0000313" key="3">
    <source>
        <dbReference type="Proteomes" id="UP001596417"/>
    </source>
</evidence>
<accession>A0ABD5YTY5</accession>
<reference evidence="1" key="1">
    <citation type="journal article" date="2014" name="Int. J. Syst. Evol. Microbiol.">
        <title>Complete genome sequence of Corynebacterium casei LMG S-19264T (=DSM 44701T), isolated from a smear-ripened cheese.</title>
        <authorList>
            <consortium name="US DOE Joint Genome Institute (JGI-PGF)"/>
            <person name="Walter F."/>
            <person name="Albersmeier A."/>
            <person name="Kalinowski J."/>
            <person name="Ruckert C."/>
        </authorList>
    </citation>
    <scope>NUCLEOTIDE SEQUENCE [LARGE SCALE GENOMIC DNA]</scope>
    <source>
        <strain evidence="1">NBRC 107106</strain>
    </source>
</reference>
<keyword evidence="3" id="KW-1185">Reference proteome</keyword>
<evidence type="ECO:0000313" key="2">
    <source>
        <dbReference type="EMBL" id="MFC7191999.1"/>
    </source>
</evidence>